<keyword evidence="3" id="KW-1185">Reference proteome</keyword>
<proteinExistence type="predicted"/>
<reference evidence="2" key="1">
    <citation type="submission" date="2022-07" db="EMBL/GenBank/DDBJ databases">
        <authorList>
            <person name="Otstavnykh N."/>
            <person name="Isaeva M."/>
            <person name="Bystritskaya E."/>
        </authorList>
    </citation>
    <scope>NUCLEOTIDE SEQUENCE</scope>
    <source>
        <strain evidence="2">KCTC 52189</strain>
    </source>
</reference>
<gene>
    <name evidence="2" type="ORF">NO357_05200</name>
</gene>
<evidence type="ECO:0000313" key="3">
    <source>
        <dbReference type="Proteomes" id="UP001226762"/>
    </source>
</evidence>
<feature type="coiled-coil region" evidence="1">
    <location>
        <begin position="433"/>
        <end position="471"/>
    </location>
</feature>
<accession>A0AAE3WAY5</accession>
<name>A0AAE3WAY5_9RHOB</name>
<dbReference type="RefSeq" id="WP_306734542.1">
    <property type="nucleotide sequence ID" value="NZ_JANHAX010000001.1"/>
</dbReference>
<reference evidence="2" key="2">
    <citation type="submission" date="2023-02" db="EMBL/GenBank/DDBJ databases">
        <title>'Rhodoalgimonas zhirmunskyi' gen. nov., isolated from a red alga.</title>
        <authorList>
            <person name="Nedashkovskaya O.I."/>
            <person name="Otstavnykh N.Y."/>
            <person name="Bystritskaya E.P."/>
            <person name="Balabanova L.A."/>
            <person name="Isaeva M.P."/>
        </authorList>
    </citation>
    <scope>NUCLEOTIDE SEQUENCE</scope>
    <source>
        <strain evidence="2">KCTC 52189</strain>
    </source>
</reference>
<dbReference type="EMBL" id="JANHAX010000001">
    <property type="protein sequence ID" value="MDQ2089294.1"/>
    <property type="molecule type" value="Genomic_DNA"/>
</dbReference>
<protein>
    <submittedName>
        <fullName evidence="2">Uncharacterized protein</fullName>
    </submittedName>
</protein>
<comment type="caution">
    <text evidence="2">The sequence shown here is derived from an EMBL/GenBank/DDBJ whole genome shotgun (WGS) entry which is preliminary data.</text>
</comment>
<dbReference type="AlphaFoldDB" id="A0AAE3WAY5"/>
<organism evidence="2 3">
    <name type="scientific">Marimonas arenosa</name>
    <dbReference type="NCBI Taxonomy" id="1795305"/>
    <lineage>
        <taxon>Bacteria</taxon>
        <taxon>Pseudomonadati</taxon>
        <taxon>Pseudomonadota</taxon>
        <taxon>Alphaproteobacteria</taxon>
        <taxon>Rhodobacterales</taxon>
        <taxon>Paracoccaceae</taxon>
        <taxon>Marimonas</taxon>
    </lineage>
</organism>
<sequence length="476" mass="50293">MAERTVEESMPKTPKSIVASVAALLSATVLHAQDVTHPGNVDIVGDLNVSGKTFLFDTTEAGLLNVGEVNAESLDVSIAASIVGNACIGDACGPGTASAPYPLEVWTTGDAGISLVGDASGPTYGWNIEALYSPPVGRLTISTGGSPFFTIEDSALPVRLGFSGVGINNSLPQTELHISDTDTPIVRLEQTSGSGFDPQVWDVGGNNVNFFINNVTDGEMPFRVLSSATANTLVVEDSRVSIGNSGDPAEAGLHIVGNRGLLVEDTSLPPSIAPSFVHFRSGNYAQLLIETLSTTTEPRSALRLVNNGRPEIVMANSDTNGEWSFGAGTNFVLKQGAIGSDSSVKTRHLILYGNSGDLEISGQIITGGPTCSGGCDAVFSDDYDLLSIAEHAEKMFALGHLPNVGPTEPGSAVNITEQFGRLLNELEHAHIYIAELEERDRRQQNEIEAMNARHSAEISEIKARLNQLSELIHSRN</sequence>
<evidence type="ECO:0000256" key="1">
    <source>
        <dbReference type="SAM" id="Coils"/>
    </source>
</evidence>
<keyword evidence="1" id="KW-0175">Coiled coil</keyword>
<evidence type="ECO:0000313" key="2">
    <source>
        <dbReference type="EMBL" id="MDQ2089294.1"/>
    </source>
</evidence>
<dbReference type="Proteomes" id="UP001226762">
    <property type="component" value="Unassembled WGS sequence"/>
</dbReference>